<feature type="compositionally biased region" description="Polar residues" evidence="5">
    <location>
        <begin position="226"/>
        <end position="247"/>
    </location>
</feature>
<feature type="compositionally biased region" description="Pro residues" evidence="5">
    <location>
        <begin position="207"/>
        <end position="222"/>
    </location>
</feature>
<dbReference type="InterPro" id="IPR013083">
    <property type="entry name" value="Znf_RING/FYVE/PHD"/>
</dbReference>
<keyword evidence="3" id="KW-0862">Zinc</keyword>
<evidence type="ECO:0000256" key="4">
    <source>
        <dbReference type="PROSITE-ProRule" id="PRU00146"/>
    </source>
</evidence>
<feature type="domain" description="PHD-type" evidence="6">
    <location>
        <begin position="2"/>
        <end position="54"/>
    </location>
</feature>
<evidence type="ECO:0008006" key="10">
    <source>
        <dbReference type="Google" id="ProtNLM"/>
    </source>
</evidence>
<evidence type="ECO:0000256" key="1">
    <source>
        <dbReference type="ARBA" id="ARBA00022723"/>
    </source>
</evidence>
<dbReference type="PANTHER" id="PTHR13793">
    <property type="entry name" value="PHD FINGER PROTEINS"/>
    <property type="match status" value="1"/>
</dbReference>
<dbReference type="PROSITE" id="PS50016">
    <property type="entry name" value="ZF_PHD_2"/>
    <property type="match status" value="1"/>
</dbReference>
<dbReference type="GO" id="GO:0006357">
    <property type="term" value="P:regulation of transcription by RNA polymerase II"/>
    <property type="evidence" value="ECO:0007669"/>
    <property type="project" value="TreeGrafter"/>
</dbReference>
<feature type="region of interest" description="Disordered" evidence="5">
    <location>
        <begin position="186"/>
        <end position="323"/>
    </location>
</feature>
<feature type="compositionally biased region" description="Low complexity" evidence="5">
    <location>
        <begin position="302"/>
        <end position="323"/>
    </location>
</feature>
<keyword evidence="9" id="KW-1185">Reference proteome</keyword>
<dbReference type="SUPFAM" id="SSF57903">
    <property type="entry name" value="FYVE/PHD zinc finger"/>
    <property type="match status" value="1"/>
</dbReference>
<evidence type="ECO:0000256" key="2">
    <source>
        <dbReference type="ARBA" id="ARBA00022771"/>
    </source>
</evidence>
<feature type="compositionally biased region" description="Basic residues" evidence="5">
    <location>
        <begin position="292"/>
        <end position="301"/>
    </location>
</feature>
<organism evidence="8">
    <name type="scientific">Amphimedon queenslandica</name>
    <name type="common">Sponge</name>
    <dbReference type="NCBI Taxonomy" id="400682"/>
    <lineage>
        <taxon>Eukaryota</taxon>
        <taxon>Metazoa</taxon>
        <taxon>Porifera</taxon>
        <taxon>Demospongiae</taxon>
        <taxon>Heteroscleromorpha</taxon>
        <taxon>Haplosclerida</taxon>
        <taxon>Niphatidae</taxon>
        <taxon>Amphimedon</taxon>
    </lineage>
</organism>
<name>A0A1X7VV23_AMPQE</name>
<feature type="compositionally biased region" description="Low complexity" evidence="5">
    <location>
        <begin position="637"/>
        <end position="646"/>
    </location>
</feature>
<dbReference type="PANTHER" id="PTHR13793:SF164">
    <property type="entry name" value="ALHAMBRA, ISOFORM P"/>
    <property type="match status" value="1"/>
</dbReference>
<dbReference type="PROSITE" id="PS51805">
    <property type="entry name" value="EPHD"/>
    <property type="match status" value="1"/>
</dbReference>
<feature type="region of interest" description="Disordered" evidence="5">
    <location>
        <begin position="593"/>
        <end position="660"/>
    </location>
</feature>
<dbReference type="Pfam" id="PF13832">
    <property type="entry name" value="zf-HC5HC2H_2"/>
    <property type="match status" value="1"/>
</dbReference>
<dbReference type="STRING" id="400682.A0A1X7VV23"/>
<feature type="compositionally biased region" description="Low complexity" evidence="5">
    <location>
        <begin position="458"/>
        <end position="477"/>
    </location>
</feature>
<evidence type="ECO:0000259" key="7">
    <source>
        <dbReference type="PROSITE" id="PS51805"/>
    </source>
</evidence>
<dbReference type="InterPro" id="IPR019786">
    <property type="entry name" value="Zinc_finger_PHD-type_CS"/>
</dbReference>
<dbReference type="KEGG" id="aqu:100638029"/>
<sequence length="727" mass="78497">MAKSCCVCSDGKETTENRLFRCGGSGCGIIVHQACYGIVSVPSGVWFCRKCESQERAARVKCELCPKKDGALKRTDTGSWAHVVCALYIPEVTFGNLRTMEPIVTTKLPKERFSKACYICEELGQETQASTGACMSCHKSNCRLTFHVTCAQKEQLLVEEEDPRDMRNIIYCGYCSTHYKRMVKQKLKQQQSFRKGNPPIPASSHPPALPQSLPPPPPPPPFSSADNQGPTETGSNQSLDHNSTHQHSYLGHVHPTISKHPPSKSKDSSHIGGGGAERSFKRTSSDAGISSNKRKYRRRKLSSSNESSTSEAPSSTNEISLHNNNSNSVLSLVSTSSPSLLPSLPMETNVSKDIMERREGPREMLDCGNLDLLASVTQNFDQVVDCETSLPSHEKLESFSPPSSRPVETYGPPDLSIGEPILTVKEQNPSKRKGGGGGGGGGRKRKSTTNSGTSQKQSAVSSSTIASSSNLQPSSSAVANISSNSTAIQSGPPLSLQELLERQWEQTAQFILDQAGRQNNAGIMLAHLHELQSENRIMQARIMELASQREFFIATNARLRQTLAEGNIHKVLNGIQLLSSDNTLRASDNHRTFNHSGSSGGLSNDIEHHTVNPLHQSPNPGPLFDSGRHNGSLVAATSTHSSHNSSGGPGRSSFSDRQAHHVTSNSLTLYPFSSSSDASHVLMTPPTAGHHGNEITRVTNSVQGPIAAYTGLPVSVTSPSSYHRHST</sequence>
<dbReference type="InterPro" id="IPR050701">
    <property type="entry name" value="Histone_Mod_Regulator"/>
</dbReference>
<proteinExistence type="predicted"/>
<dbReference type="EnsemblMetazoa" id="XM_019995511.1">
    <property type="protein sequence ID" value="XP_019851070.1"/>
    <property type="gene ID" value="LOC100638029"/>
</dbReference>
<dbReference type="InterPro" id="IPR019787">
    <property type="entry name" value="Znf_PHD-finger"/>
</dbReference>
<dbReference type="AlphaFoldDB" id="A0A1X7VV23"/>
<evidence type="ECO:0000259" key="6">
    <source>
        <dbReference type="PROSITE" id="PS50016"/>
    </source>
</evidence>
<dbReference type="InterPro" id="IPR001965">
    <property type="entry name" value="Znf_PHD"/>
</dbReference>
<dbReference type="Proteomes" id="UP000007879">
    <property type="component" value="Unassembled WGS sequence"/>
</dbReference>
<dbReference type="GO" id="GO:0031491">
    <property type="term" value="F:nucleosome binding"/>
    <property type="evidence" value="ECO:0007669"/>
    <property type="project" value="TreeGrafter"/>
</dbReference>
<evidence type="ECO:0000256" key="3">
    <source>
        <dbReference type="ARBA" id="ARBA00022833"/>
    </source>
</evidence>
<evidence type="ECO:0000256" key="5">
    <source>
        <dbReference type="SAM" id="MobiDB-lite"/>
    </source>
</evidence>
<gene>
    <name evidence="8" type="primary">100638029</name>
</gene>
<dbReference type="GO" id="GO:0008270">
    <property type="term" value="F:zinc ion binding"/>
    <property type="evidence" value="ECO:0007669"/>
    <property type="project" value="UniProtKB-KW"/>
</dbReference>
<feature type="region of interest" description="Disordered" evidence="5">
    <location>
        <begin position="392"/>
        <end position="477"/>
    </location>
</feature>
<dbReference type="InterPro" id="IPR034732">
    <property type="entry name" value="EPHD"/>
</dbReference>
<dbReference type="SMART" id="SM00249">
    <property type="entry name" value="PHD"/>
    <property type="match status" value="2"/>
</dbReference>
<dbReference type="InParanoid" id="A0A1X7VV23"/>
<dbReference type="OrthoDB" id="20839at2759"/>
<dbReference type="GO" id="GO:0005634">
    <property type="term" value="C:nucleus"/>
    <property type="evidence" value="ECO:0007669"/>
    <property type="project" value="TreeGrafter"/>
</dbReference>
<dbReference type="InterPro" id="IPR011011">
    <property type="entry name" value="Znf_FYVE_PHD"/>
</dbReference>
<reference evidence="9" key="1">
    <citation type="journal article" date="2010" name="Nature">
        <title>The Amphimedon queenslandica genome and the evolution of animal complexity.</title>
        <authorList>
            <person name="Srivastava M."/>
            <person name="Simakov O."/>
            <person name="Chapman J."/>
            <person name="Fahey B."/>
            <person name="Gauthier M.E."/>
            <person name="Mitros T."/>
            <person name="Richards G.S."/>
            <person name="Conaco C."/>
            <person name="Dacre M."/>
            <person name="Hellsten U."/>
            <person name="Larroux C."/>
            <person name="Putnam N.H."/>
            <person name="Stanke M."/>
            <person name="Adamska M."/>
            <person name="Darling A."/>
            <person name="Degnan S.M."/>
            <person name="Oakley T.H."/>
            <person name="Plachetzki D.C."/>
            <person name="Zhai Y."/>
            <person name="Adamski M."/>
            <person name="Calcino A."/>
            <person name="Cummins S.F."/>
            <person name="Goodstein D.M."/>
            <person name="Harris C."/>
            <person name="Jackson D.J."/>
            <person name="Leys S.P."/>
            <person name="Shu S."/>
            <person name="Woodcroft B.J."/>
            <person name="Vervoort M."/>
            <person name="Kosik K.S."/>
            <person name="Manning G."/>
            <person name="Degnan B.M."/>
            <person name="Rokhsar D.S."/>
        </authorList>
    </citation>
    <scope>NUCLEOTIDE SEQUENCE [LARGE SCALE GENOMIC DNA]</scope>
</reference>
<feature type="compositionally biased region" description="Polar residues" evidence="5">
    <location>
        <begin position="448"/>
        <end position="457"/>
    </location>
</feature>
<dbReference type="GO" id="GO:0042393">
    <property type="term" value="F:histone binding"/>
    <property type="evidence" value="ECO:0007669"/>
    <property type="project" value="TreeGrafter"/>
</dbReference>
<dbReference type="PROSITE" id="PS01359">
    <property type="entry name" value="ZF_PHD_1"/>
    <property type="match status" value="1"/>
</dbReference>
<dbReference type="eggNOG" id="KOG0956">
    <property type="taxonomic scope" value="Eukaryota"/>
</dbReference>
<feature type="domain" description="PHD-type" evidence="7">
    <location>
        <begin position="59"/>
        <end position="179"/>
    </location>
</feature>
<protein>
    <recommendedName>
        <fullName evidence="10">PHD-type domain-containing protein</fullName>
    </recommendedName>
</protein>
<dbReference type="InterPro" id="IPR049773">
    <property type="entry name" value="AF10-like_CC"/>
</dbReference>
<dbReference type="Gene3D" id="3.30.40.10">
    <property type="entry name" value="Zinc/RING finger domain, C3HC4 (zinc finger)"/>
    <property type="match status" value="2"/>
</dbReference>
<evidence type="ECO:0000313" key="9">
    <source>
        <dbReference type="Proteomes" id="UP000007879"/>
    </source>
</evidence>
<reference evidence="8" key="2">
    <citation type="submission" date="2017-05" db="UniProtKB">
        <authorList>
            <consortium name="EnsemblMetazoa"/>
        </authorList>
    </citation>
    <scope>IDENTIFICATION</scope>
</reference>
<accession>A0A1X7VV23</accession>
<dbReference type="CDD" id="cd20901">
    <property type="entry name" value="CC_AF10"/>
    <property type="match status" value="1"/>
</dbReference>
<evidence type="ECO:0000313" key="8">
    <source>
        <dbReference type="EnsemblMetazoa" id="Aqu2.1.43720_001"/>
    </source>
</evidence>
<keyword evidence="1" id="KW-0479">Metal-binding</keyword>
<dbReference type="EnsemblMetazoa" id="Aqu2.1.43720_001">
    <property type="protein sequence ID" value="Aqu2.1.43720_001"/>
    <property type="gene ID" value="Aqu2.1.43720"/>
</dbReference>
<keyword evidence="2 4" id="KW-0863">Zinc-finger</keyword>